<reference evidence="1" key="1">
    <citation type="journal article" date="2021" name="PeerJ">
        <title>Extensive microbial diversity within the chicken gut microbiome revealed by metagenomics and culture.</title>
        <authorList>
            <person name="Gilroy R."/>
            <person name="Ravi A."/>
            <person name="Getino M."/>
            <person name="Pursley I."/>
            <person name="Horton D.L."/>
            <person name="Alikhan N.F."/>
            <person name="Baker D."/>
            <person name="Gharbi K."/>
            <person name="Hall N."/>
            <person name="Watson M."/>
            <person name="Adriaenssens E.M."/>
            <person name="Foster-Nyarko E."/>
            <person name="Jarju S."/>
            <person name="Secka A."/>
            <person name="Antonio M."/>
            <person name="Oren A."/>
            <person name="Chaudhuri R.R."/>
            <person name="La Ragione R."/>
            <person name="Hildebrand F."/>
            <person name="Pallen M.J."/>
        </authorList>
    </citation>
    <scope>NUCLEOTIDE SEQUENCE</scope>
    <source>
        <strain evidence="1">742</strain>
    </source>
</reference>
<protein>
    <submittedName>
        <fullName evidence="1">DUF4250 domain-containing protein</fullName>
    </submittedName>
</protein>
<reference evidence="1" key="2">
    <citation type="submission" date="2021-04" db="EMBL/GenBank/DDBJ databases">
        <authorList>
            <person name="Gilroy R."/>
        </authorList>
    </citation>
    <scope>NUCLEOTIDE SEQUENCE</scope>
    <source>
        <strain evidence="1">742</strain>
    </source>
</reference>
<gene>
    <name evidence="1" type="ORF">H9864_04470</name>
</gene>
<dbReference type="InterPro" id="IPR025346">
    <property type="entry name" value="DUF4250"/>
</dbReference>
<dbReference type="Pfam" id="PF14056">
    <property type="entry name" value="DUF4250"/>
    <property type="match status" value="1"/>
</dbReference>
<name>A0A9E2NQQ9_9FIRM</name>
<sequence>MLLPGDPVMLLSVINLKLRDNYPTLDQLCEDLEQEKDALCARLSAIGYEYSPEHNQFVRV</sequence>
<dbReference type="Proteomes" id="UP000824178">
    <property type="component" value="Unassembled WGS sequence"/>
</dbReference>
<evidence type="ECO:0000313" key="2">
    <source>
        <dbReference type="Proteomes" id="UP000824178"/>
    </source>
</evidence>
<comment type="caution">
    <text evidence="1">The sequence shown here is derived from an EMBL/GenBank/DDBJ whole genome shotgun (WGS) entry which is preliminary data.</text>
</comment>
<evidence type="ECO:0000313" key="1">
    <source>
        <dbReference type="EMBL" id="MBU3819610.1"/>
    </source>
</evidence>
<proteinExistence type="predicted"/>
<organism evidence="1 2">
    <name type="scientific">Candidatus Faecalibacterium intestinavium</name>
    <dbReference type="NCBI Taxonomy" id="2838580"/>
    <lineage>
        <taxon>Bacteria</taxon>
        <taxon>Bacillati</taxon>
        <taxon>Bacillota</taxon>
        <taxon>Clostridia</taxon>
        <taxon>Eubacteriales</taxon>
        <taxon>Oscillospiraceae</taxon>
        <taxon>Faecalibacterium</taxon>
    </lineage>
</organism>
<accession>A0A9E2NQQ9</accession>
<dbReference type="AlphaFoldDB" id="A0A9E2NQQ9"/>
<dbReference type="EMBL" id="JAHLFH010000093">
    <property type="protein sequence ID" value="MBU3819610.1"/>
    <property type="molecule type" value="Genomic_DNA"/>
</dbReference>